<evidence type="ECO:0000256" key="6">
    <source>
        <dbReference type="SAM" id="Coils"/>
    </source>
</evidence>
<proteinExistence type="predicted"/>
<dbReference type="InterPro" id="IPR000535">
    <property type="entry name" value="MSP_dom"/>
</dbReference>
<accession>A0A250WZF4</accession>
<feature type="coiled-coil region" evidence="6">
    <location>
        <begin position="108"/>
        <end position="191"/>
    </location>
</feature>
<feature type="region of interest" description="Disordered" evidence="7">
    <location>
        <begin position="1596"/>
        <end position="1626"/>
    </location>
</feature>
<evidence type="ECO:0000256" key="1">
    <source>
        <dbReference type="ARBA" id="ARBA00004138"/>
    </source>
</evidence>
<gene>
    <name evidence="9" type="ORF">CEUSTIGMA_g3662.t1</name>
</gene>
<feature type="domain" description="MSP" evidence="8">
    <location>
        <begin position="1003"/>
        <end position="1136"/>
    </location>
</feature>
<evidence type="ECO:0000256" key="3">
    <source>
        <dbReference type="ARBA" id="ARBA00022490"/>
    </source>
</evidence>
<dbReference type="Pfam" id="PF24771">
    <property type="entry name" value="Ig_CFAP74_1st"/>
    <property type="match status" value="1"/>
</dbReference>
<dbReference type="InterPro" id="IPR056310">
    <property type="entry name" value="Ig-CFAP74_4th"/>
</dbReference>
<feature type="region of interest" description="Disordered" evidence="7">
    <location>
        <begin position="1078"/>
        <end position="1104"/>
    </location>
</feature>
<dbReference type="GO" id="GO:0005737">
    <property type="term" value="C:cytoplasm"/>
    <property type="evidence" value="ECO:0007669"/>
    <property type="project" value="UniProtKB-SubCell"/>
</dbReference>
<dbReference type="Pfam" id="PF24798">
    <property type="entry name" value="Ig-CFAP74_4th"/>
    <property type="match status" value="1"/>
</dbReference>
<feature type="coiled-coil region" evidence="6">
    <location>
        <begin position="228"/>
        <end position="270"/>
    </location>
</feature>
<evidence type="ECO:0000313" key="10">
    <source>
        <dbReference type="Proteomes" id="UP000232323"/>
    </source>
</evidence>
<dbReference type="InterPro" id="IPR013783">
    <property type="entry name" value="Ig-like_fold"/>
</dbReference>
<evidence type="ECO:0000256" key="7">
    <source>
        <dbReference type="SAM" id="MobiDB-lite"/>
    </source>
</evidence>
<evidence type="ECO:0000256" key="5">
    <source>
        <dbReference type="ARBA" id="ARBA00023273"/>
    </source>
</evidence>
<feature type="compositionally biased region" description="Polar residues" evidence="7">
    <location>
        <begin position="1156"/>
        <end position="1176"/>
    </location>
</feature>
<dbReference type="Pfam" id="PF22544">
    <property type="entry name" value="HYDIN_VesB_CFA65-like_Ig"/>
    <property type="match status" value="1"/>
</dbReference>
<keyword evidence="6" id="KW-0175">Coiled coil</keyword>
<sequence length="1626" mass="179883">MTPEEEYLDLLYADVAPEGESARPLLVDSKVIQQASARPTYSESAHDHQFISTIKPGSGRTLSGSVRSGSNSLSPLKGAKFDMQKKLDSIIQKIESNRVIFEQCMLETSKAREQVKGMEAEIKSLEKEEEELKARKPVASERLRKVHKWIEERFTALSVQQDLLESKQMELISVEAQLRMAESELDFMADEKEVYHQSLAMDHMAESVTASKLRDWEANTAQIHVARVEAEAQRIADLGDKHNEAREKVINAAEDAQADARERLKKGLERVKRNKEKGLAVVEQQNEARRQAVIGLKNSMVAVREEVADKAMRFRQLQKQKKEMHEKDFQDLLEQGLNPYEVHRKKDVEREVARQHKAIRDNIATRQVAIAEQLALEEQVHSKEVAARESKMLDKEAFNREMGVAAQEQRTEQYMLKNTVGHKSMLDPTGHFNPDPSSVTNFKTKDFGMGGADPSLLALMTRRHPEVEPKDLLMPSKFKSSLDVRQSTSSRKVTLDEDDFDTTVPGGDTPPASPPSEGAASSGWKVLETRQLTKLEQDAMERAKERHKASIGKSKTMMGREFGGDAFMPTPAVAVFRDFEVGQVYSQKLSITNTSYDRNTYKVVQIPPEHGNVLDVSYKLPGYLATGVSADLTVKFTPKANEDIETHIEMLADTGPFFIPVRCLTKKASMSVSTPSLDFGPGVTLGESLSKTFTLSNDGALDVEYTIMENVEGGTLPGPDGKLHRDPFLVHHASGMVSGYSSITITCVLCPMTAGPARLPLHISFRAPSQRKLHVPPVDVALEGTGRDVAIFLEHSVLDFKCSMVDHTYRNYLQVRNGGRVAMKINVVNRPDVNDYFEFYPVFGFSQAGEVFPVTVIFRPRVRMMEQCARFLVDPEKGIFEIPMKLNVPDQRLPVSFTLRAQVTTTDLIFDPPRLEFGQCVVNEDTAVQLRITNPSALPQTFGFLTTAQPGIGIKPNDGFGYILPGETILRTVSFQPPIPGPQQLTITARTLAGRSFSLPCSAFGVQPDISLSHNRLAFPATPVNDMTMVSVILTNNTDRSKAFEFYVPPGSDLSFIPNVGEIPPKSNLRVQVEFAPTPDHVPEPVTSPEVVEETDVPAAKGKGAAAAKELKKVVEVEDEEDENAEEVPDLPVEEPEDPNKWYRWRQWSAVCHIQPSNRARPSSSGGTRDSSTLTGATEDGKQTQQLHINVETCAVQPDIVLRTNLPQIPDKLLYELDFGPVPVGQRITRVIELYNQGEDVAALDCDPLDSAQVFSVVNAPRPLKPGGTFKVLLSFQPQQRTRYLEMLTVHSMRTRVRVALKGLGIAPELKVEPADAITHGFDMGDVHKGESTERRFTVTNVCPFPLTFSLLFKGVPDPNLQMKPAFFARPSEGTLAQGESAEVNVVFQPSNQRPYFEDVMQVYVPNQQEELLVKVRGRCWEEGVFVSGPAYPPPPEDPFMEQQLALEAERATSIPGPATAAAAAASVRELILNFPHAVYFGEIATTSFEVGSLKSITAGGSNGEFVLDDLPAAAKEAGWHIDPTKLPLSVGDKKSIQVRYTSPLEAHAAMAAYFGHEERIELRLGATLKGGLPAPPVPEGRRVFLMFRVHLKPGARDSGWELPASVSKPAQSPTPTPLPVQTGKK</sequence>
<dbReference type="InterPro" id="IPR056307">
    <property type="entry name" value="Ig-CFAP74_3rd"/>
</dbReference>
<dbReference type="SUPFAM" id="SSF49354">
    <property type="entry name" value="PapD-like"/>
    <property type="match status" value="1"/>
</dbReference>
<evidence type="ECO:0000256" key="4">
    <source>
        <dbReference type="ARBA" id="ARBA00023069"/>
    </source>
</evidence>
<dbReference type="Proteomes" id="UP000232323">
    <property type="component" value="Unassembled WGS sequence"/>
</dbReference>
<dbReference type="InterPro" id="IPR008962">
    <property type="entry name" value="PapD-like_sf"/>
</dbReference>
<feature type="region of interest" description="Disordered" evidence="7">
    <location>
        <begin position="1116"/>
        <end position="1138"/>
    </location>
</feature>
<comment type="caution">
    <text evidence="9">The sequence shown here is derived from an EMBL/GenBank/DDBJ whole genome shotgun (WGS) entry which is preliminary data.</text>
</comment>
<dbReference type="STRING" id="1157962.A0A250WZF4"/>
<evidence type="ECO:0000256" key="2">
    <source>
        <dbReference type="ARBA" id="ARBA00004496"/>
    </source>
</evidence>
<dbReference type="OrthoDB" id="545169at2759"/>
<name>A0A250WZF4_9CHLO</name>
<dbReference type="PROSITE" id="PS50202">
    <property type="entry name" value="MSP"/>
    <property type="match status" value="1"/>
</dbReference>
<feature type="compositionally biased region" description="Polar residues" evidence="7">
    <location>
        <begin position="483"/>
        <end position="492"/>
    </location>
</feature>
<evidence type="ECO:0000259" key="8">
    <source>
        <dbReference type="PROSITE" id="PS50202"/>
    </source>
</evidence>
<keyword evidence="3" id="KW-0963">Cytoplasm</keyword>
<feature type="compositionally biased region" description="Acidic residues" evidence="7">
    <location>
        <begin position="1117"/>
        <end position="1137"/>
    </location>
</feature>
<comment type="subcellular location">
    <subcellularLocation>
        <location evidence="1">Cell projection</location>
        <location evidence="1">Cilium</location>
    </subcellularLocation>
    <subcellularLocation>
        <location evidence="2">Cytoplasm</location>
    </subcellularLocation>
</comment>
<dbReference type="GO" id="GO:0005929">
    <property type="term" value="C:cilium"/>
    <property type="evidence" value="ECO:0007669"/>
    <property type="project" value="UniProtKB-SubCell"/>
</dbReference>
<keyword evidence="5" id="KW-0966">Cell projection</keyword>
<organism evidence="9 10">
    <name type="scientific">Chlamydomonas eustigma</name>
    <dbReference type="NCBI Taxonomy" id="1157962"/>
    <lineage>
        <taxon>Eukaryota</taxon>
        <taxon>Viridiplantae</taxon>
        <taxon>Chlorophyta</taxon>
        <taxon>core chlorophytes</taxon>
        <taxon>Chlorophyceae</taxon>
        <taxon>CS clade</taxon>
        <taxon>Chlamydomonadales</taxon>
        <taxon>Chlamydomonadaceae</taxon>
        <taxon>Chlamydomonas</taxon>
    </lineage>
</organism>
<dbReference type="InterPro" id="IPR053879">
    <property type="entry name" value="HYDIN_VesB_CFA65-like_Ig"/>
</dbReference>
<dbReference type="PANTHER" id="PTHR22538:SF0">
    <property type="entry name" value="CILIA- AND FLAGELLA-ASSOCIATED PROTEIN 74"/>
    <property type="match status" value="1"/>
</dbReference>
<feature type="region of interest" description="Disordered" evidence="7">
    <location>
        <begin position="467"/>
        <end position="525"/>
    </location>
</feature>
<evidence type="ECO:0000313" key="9">
    <source>
        <dbReference type="EMBL" id="GAX76218.1"/>
    </source>
</evidence>
<dbReference type="EMBL" id="BEGY01000016">
    <property type="protein sequence ID" value="GAX76218.1"/>
    <property type="molecule type" value="Genomic_DNA"/>
</dbReference>
<reference evidence="9 10" key="1">
    <citation type="submission" date="2017-08" db="EMBL/GenBank/DDBJ databases">
        <title>Acidophilic green algal genome provides insights into adaptation to an acidic environment.</title>
        <authorList>
            <person name="Hirooka S."/>
            <person name="Hirose Y."/>
            <person name="Kanesaki Y."/>
            <person name="Higuchi S."/>
            <person name="Fujiwara T."/>
            <person name="Onuma R."/>
            <person name="Era A."/>
            <person name="Ohbayashi R."/>
            <person name="Uzuka A."/>
            <person name="Nozaki H."/>
            <person name="Yoshikawa H."/>
            <person name="Miyagishima S.Y."/>
        </authorList>
    </citation>
    <scope>NUCLEOTIDE SEQUENCE [LARGE SCALE GENOMIC DNA]</scope>
    <source>
        <strain evidence="9 10">NIES-2499</strain>
    </source>
</reference>
<dbReference type="PANTHER" id="PTHR22538">
    <property type="entry name" value="CILIA- AND FLAGELLA-ASSOCIATED PROTEIN 74"/>
    <property type="match status" value="1"/>
</dbReference>
<keyword evidence="4" id="KW-0969">Cilium</keyword>
<dbReference type="Pfam" id="PF24778">
    <property type="entry name" value="Ig-CFAP74_3rd"/>
    <property type="match status" value="1"/>
</dbReference>
<protein>
    <recommendedName>
        <fullName evidence="8">MSP domain-containing protein</fullName>
    </recommendedName>
</protein>
<dbReference type="Gene3D" id="2.60.40.10">
    <property type="entry name" value="Immunoglobulins"/>
    <property type="match status" value="7"/>
</dbReference>
<feature type="region of interest" description="Disordered" evidence="7">
    <location>
        <begin position="1156"/>
        <end position="1183"/>
    </location>
</feature>
<keyword evidence="10" id="KW-1185">Reference proteome</keyword>